<dbReference type="EMBL" id="JOKG01000001">
    <property type="protein sequence ID" value="KEQ15723.1"/>
    <property type="molecule type" value="Genomic_DNA"/>
</dbReference>
<comment type="caution">
    <text evidence="1">The sequence shown here is derived from an EMBL/GenBank/DDBJ whole genome shotgun (WGS) entry which is preliminary data.</text>
</comment>
<organism evidence="1 2">
    <name type="scientific">Endozoicomonas montiporae</name>
    <dbReference type="NCBI Taxonomy" id="1027273"/>
    <lineage>
        <taxon>Bacteria</taxon>
        <taxon>Pseudomonadati</taxon>
        <taxon>Pseudomonadota</taxon>
        <taxon>Gammaproteobacteria</taxon>
        <taxon>Oceanospirillales</taxon>
        <taxon>Endozoicomonadaceae</taxon>
        <taxon>Endozoicomonas</taxon>
    </lineage>
</organism>
<gene>
    <name evidence="1" type="ORF">GZ77_03965</name>
</gene>
<evidence type="ECO:0000313" key="1">
    <source>
        <dbReference type="EMBL" id="KEQ15723.1"/>
    </source>
</evidence>
<dbReference type="AlphaFoldDB" id="A0A081NBA0"/>
<sequence>MRHQDAIFADFCLEADKIAALVYTLGDSDPAHHEIEEQQAQELKEIREKLEQHLKDRIPDLEMFYDEVLEAY</sequence>
<evidence type="ECO:0000313" key="2">
    <source>
        <dbReference type="Proteomes" id="UP000028006"/>
    </source>
</evidence>
<accession>A0A081NBA0</accession>
<proteinExistence type="predicted"/>
<reference evidence="1 2" key="1">
    <citation type="submission" date="2014-06" db="EMBL/GenBank/DDBJ databases">
        <title>Whole Genome Sequences of Three Symbiotic Endozoicomonas Bacteria.</title>
        <authorList>
            <person name="Neave M.J."/>
            <person name="Apprill A."/>
            <person name="Voolstra C.R."/>
        </authorList>
    </citation>
    <scope>NUCLEOTIDE SEQUENCE [LARGE SCALE GENOMIC DNA]</scope>
    <source>
        <strain evidence="1 2">LMG 24815</strain>
    </source>
</reference>
<protein>
    <submittedName>
        <fullName evidence="1">Uncharacterized protein</fullName>
    </submittedName>
</protein>
<keyword evidence="2" id="KW-1185">Reference proteome</keyword>
<dbReference type="Proteomes" id="UP000028006">
    <property type="component" value="Unassembled WGS sequence"/>
</dbReference>
<dbReference type="RefSeq" id="WP_034873009.1">
    <property type="nucleotide sequence ID" value="NZ_JOKG01000001.1"/>
</dbReference>
<name>A0A081NBA0_9GAMM</name>